<evidence type="ECO:0000313" key="1">
    <source>
        <dbReference type="EMBL" id="JAP90417.1"/>
    </source>
</evidence>
<dbReference type="Gene3D" id="1.10.1540.10">
    <property type="entry name" value="BEACH domain"/>
    <property type="match status" value="1"/>
</dbReference>
<dbReference type="SUPFAM" id="SSF81837">
    <property type="entry name" value="BEACH domain"/>
    <property type="match status" value="1"/>
</dbReference>
<accession>A0A146K0Y1</accession>
<proteinExistence type="predicted"/>
<name>A0A146K0Y1_9EUKA</name>
<reference evidence="1" key="1">
    <citation type="submission" date="2015-07" db="EMBL/GenBank/DDBJ databases">
        <title>Adaptation to a free-living lifestyle via gene acquisitions in the diplomonad Trepomonas sp. PC1.</title>
        <authorList>
            <person name="Xu F."/>
            <person name="Jerlstrom-Hultqvist J."/>
            <person name="Kolisko M."/>
            <person name="Simpson A.G.B."/>
            <person name="Roger A.J."/>
            <person name="Svard S.G."/>
            <person name="Andersson J.O."/>
        </authorList>
    </citation>
    <scope>NUCLEOTIDE SEQUENCE</scope>
    <source>
        <strain evidence="1">PC1</strain>
    </source>
</reference>
<dbReference type="AlphaFoldDB" id="A0A146K0Y1"/>
<dbReference type="EMBL" id="GDID01006189">
    <property type="protein sequence ID" value="JAP90417.1"/>
    <property type="molecule type" value="Transcribed_RNA"/>
</dbReference>
<dbReference type="InterPro" id="IPR036372">
    <property type="entry name" value="BEACH_dom_sf"/>
</dbReference>
<feature type="non-terminal residue" evidence="1">
    <location>
        <position position="1"/>
    </location>
</feature>
<gene>
    <name evidence="1" type="ORF">TPC1_30088</name>
</gene>
<evidence type="ECO:0008006" key="2">
    <source>
        <dbReference type="Google" id="ProtNLM"/>
    </source>
</evidence>
<sequence>QNLVGILYFINYQSKINHIQVFNDLLGEKSSENLQQILTIFDQRQGTINKNLFQYICKSSIISTKFLLVTMIISQIIQNFPEIINVLVDQLVAHLFNEVQQLQYVDLLILQIICRNFVGKIIINCLNQKIKLSKQQVKNYSATQHCNLINFLRLCVIQQQQLDDRQLQQELNSIITDRCSIDIPFSLQLFAQISQQYTSAQAQMQLQQQLLNLFQQYNDHQSTYQLTQYFSQLQIDDENVQLSDKAFETFLLPKKDFGELTFGSHFTPSLINYIFEQKEDKIQVKQIIQDLLSQNTEKVEFINQNFKYIDLYNINSHHLKLDSKEYKNSFMKTFFYYERMHIETLKDKSKQAKAILSLFLFAEGFQGANFEIGVINTIEKYFDAKFWETVVKIHSSKNQLEVLQIQEILNAIPIKLNLETAQVLQSISDCFLFNDLVGIPLRLQFHKLMSGANLFEIAIKNLPTSVTLVHEVVEKIKNAKEITTFVINFDKSQLQDIPIAFELRNSILFQFISYLYCFNYKTDLNQRLLLAIIIYRLTKVYDSVLTTLKFGIDENMSQFLKKIRQSKTYKDVSEVIDVKNNQGVPKIICESVFNIYNSFSWDFKLYGNSHAIQASAPTIFQQSNQKHNEFRVKYDQKLLEQQDLVHNEMILDKICHIDCEVQVGTQPIAQAKIYIAEILTIIQNGKITKIQLDDIDVVYFSPQQYPILKMQNYTYILIKSNDSEIINFMAAKLQTSATDQHEVQQLIKKWQSGEISNFDVIYYINELANIFPKIFPALGVFQSEFFDIFADLGEPASTEISKLYKYSGNSNQKPPEGVRDLRFHVEHQGLLAEQSIDLSSENYKIQLESNYVSANLHYWLNIVFGYKKNTVVNQQVQIRFISQTIYDPVQPKQQQKLNQIDQSKYFALITINSKSQLIMTPSAQLTRCGLVFAVNDGRYWFINKQNKALNTKIECKNFIKCKVFAESVFFFNEDTVLVFNIQKEKMTLRLNMEVDDIQELRMDSVYFVAWKNGQKTVFQGK</sequence>
<organism evidence="1">
    <name type="scientific">Trepomonas sp. PC1</name>
    <dbReference type="NCBI Taxonomy" id="1076344"/>
    <lineage>
        <taxon>Eukaryota</taxon>
        <taxon>Metamonada</taxon>
        <taxon>Diplomonadida</taxon>
        <taxon>Hexamitidae</taxon>
        <taxon>Hexamitinae</taxon>
        <taxon>Trepomonas</taxon>
    </lineage>
</organism>
<protein>
    <recommendedName>
        <fullName evidence="2">Beige/BEACH domain-containing protein</fullName>
    </recommendedName>
</protein>